<proteinExistence type="predicted"/>
<reference evidence="2" key="2">
    <citation type="submission" date="2021-12" db="EMBL/GenBank/DDBJ databases">
        <title>Resequencing data analysis of finger millet.</title>
        <authorList>
            <person name="Hatakeyama M."/>
            <person name="Aluri S."/>
            <person name="Balachadran M.T."/>
            <person name="Sivarajan S.R."/>
            <person name="Poveda L."/>
            <person name="Shimizu-Inatsugi R."/>
            <person name="Schlapbach R."/>
            <person name="Sreeman S.M."/>
            <person name="Shimizu K.K."/>
        </authorList>
    </citation>
    <scope>NUCLEOTIDE SEQUENCE</scope>
</reference>
<keyword evidence="3" id="KW-1185">Reference proteome</keyword>
<reference evidence="2" key="1">
    <citation type="journal article" date="2018" name="DNA Res.">
        <title>Multiple hybrid de novo genome assembly of finger millet, an orphan allotetraploid crop.</title>
        <authorList>
            <person name="Hatakeyama M."/>
            <person name="Aluri S."/>
            <person name="Balachadran M.T."/>
            <person name="Sivarajan S.R."/>
            <person name="Patrignani A."/>
            <person name="Gruter S."/>
            <person name="Poveda L."/>
            <person name="Shimizu-Inatsugi R."/>
            <person name="Baeten J."/>
            <person name="Francoijs K.J."/>
            <person name="Nataraja K.N."/>
            <person name="Reddy Y.A.N."/>
            <person name="Phadnis S."/>
            <person name="Ravikumar R.L."/>
            <person name="Schlapbach R."/>
            <person name="Sreeman S.M."/>
            <person name="Shimizu K.K."/>
        </authorList>
    </citation>
    <scope>NUCLEOTIDE SEQUENCE</scope>
</reference>
<protein>
    <submittedName>
        <fullName evidence="2">Uncharacterized protein</fullName>
    </submittedName>
</protein>
<sequence>MDARWQSPAVAAAAAEAAEEDASGGVAGGPSRRPPRRGLHRPSPYGFGPRRLLPKLPLASRIFPATSSDRAAFGDPPFSPLVVWTLK</sequence>
<accession>A0AAV5CIL7</accession>
<dbReference type="Proteomes" id="UP001054889">
    <property type="component" value="Unassembled WGS sequence"/>
</dbReference>
<evidence type="ECO:0000313" key="3">
    <source>
        <dbReference type="Proteomes" id="UP001054889"/>
    </source>
</evidence>
<organism evidence="2 3">
    <name type="scientific">Eleusine coracana subsp. coracana</name>
    <dbReference type="NCBI Taxonomy" id="191504"/>
    <lineage>
        <taxon>Eukaryota</taxon>
        <taxon>Viridiplantae</taxon>
        <taxon>Streptophyta</taxon>
        <taxon>Embryophyta</taxon>
        <taxon>Tracheophyta</taxon>
        <taxon>Spermatophyta</taxon>
        <taxon>Magnoliopsida</taxon>
        <taxon>Liliopsida</taxon>
        <taxon>Poales</taxon>
        <taxon>Poaceae</taxon>
        <taxon>PACMAD clade</taxon>
        <taxon>Chloridoideae</taxon>
        <taxon>Cynodonteae</taxon>
        <taxon>Eleusininae</taxon>
        <taxon>Eleusine</taxon>
    </lineage>
</organism>
<evidence type="ECO:0000313" key="2">
    <source>
        <dbReference type="EMBL" id="GJM98010.1"/>
    </source>
</evidence>
<dbReference type="AlphaFoldDB" id="A0AAV5CIL7"/>
<dbReference type="EMBL" id="BQKI01000007">
    <property type="protein sequence ID" value="GJM98010.1"/>
    <property type="molecule type" value="Genomic_DNA"/>
</dbReference>
<comment type="caution">
    <text evidence="2">The sequence shown here is derived from an EMBL/GenBank/DDBJ whole genome shotgun (WGS) entry which is preliminary data.</text>
</comment>
<evidence type="ECO:0000256" key="1">
    <source>
        <dbReference type="SAM" id="MobiDB-lite"/>
    </source>
</evidence>
<gene>
    <name evidence="2" type="primary">ga14984</name>
    <name evidence="2" type="ORF">PR202_ga14984</name>
</gene>
<feature type="region of interest" description="Disordered" evidence="1">
    <location>
        <begin position="1"/>
        <end position="52"/>
    </location>
</feature>
<name>A0AAV5CIL7_ELECO</name>